<dbReference type="OrthoDB" id="10549178at2759"/>
<name>A0A197K8G0_9FUNG</name>
<evidence type="ECO:0000313" key="2">
    <source>
        <dbReference type="Proteomes" id="UP000078512"/>
    </source>
</evidence>
<organism evidence="1 2">
    <name type="scientific">Linnemannia elongata AG-77</name>
    <dbReference type="NCBI Taxonomy" id="1314771"/>
    <lineage>
        <taxon>Eukaryota</taxon>
        <taxon>Fungi</taxon>
        <taxon>Fungi incertae sedis</taxon>
        <taxon>Mucoromycota</taxon>
        <taxon>Mortierellomycotina</taxon>
        <taxon>Mortierellomycetes</taxon>
        <taxon>Mortierellales</taxon>
        <taxon>Mortierellaceae</taxon>
        <taxon>Linnemannia</taxon>
    </lineage>
</organism>
<reference evidence="1 2" key="1">
    <citation type="submission" date="2016-05" db="EMBL/GenBank/DDBJ databases">
        <title>Genome sequencing reveals origins of a unique bacterial endosymbiosis in the earliest lineages of terrestrial Fungi.</title>
        <authorList>
            <consortium name="DOE Joint Genome Institute"/>
            <person name="Uehling J."/>
            <person name="Gryganskyi A."/>
            <person name="Hameed K."/>
            <person name="Tschaplinski T."/>
            <person name="Misztal P."/>
            <person name="Wu S."/>
            <person name="Desiro A."/>
            <person name="Vande Pol N."/>
            <person name="Du Z.-Y."/>
            <person name="Zienkiewicz A."/>
            <person name="Zienkiewicz K."/>
            <person name="Morin E."/>
            <person name="Tisserant E."/>
            <person name="Splivallo R."/>
            <person name="Hainaut M."/>
            <person name="Henrissat B."/>
            <person name="Ohm R."/>
            <person name="Kuo A."/>
            <person name="Yan J."/>
            <person name="Lipzen A."/>
            <person name="Nolan M."/>
            <person name="Labutti K."/>
            <person name="Barry K."/>
            <person name="Goldstein A."/>
            <person name="Labbe J."/>
            <person name="Schadt C."/>
            <person name="Tuskan G."/>
            <person name="Grigoriev I."/>
            <person name="Martin F."/>
            <person name="Vilgalys R."/>
            <person name="Bonito G."/>
        </authorList>
    </citation>
    <scope>NUCLEOTIDE SEQUENCE [LARGE SCALE GENOMIC DNA]</scope>
    <source>
        <strain evidence="1 2">AG-77</strain>
    </source>
</reference>
<proteinExistence type="predicted"/>
<gene>
    <name evidence="1" type="ORF">K457DRAFT_14984</name>
</gene>
<dbReference type="Proteomes" id="UP000078512">
    <property type="component" value="Unassembled WGS sequence"/>
</dbReference>
<accession>A0A197K8G0</accession>
<sequence>MADHFTSSTSYRDHVKTLPDSIETFRNNNLGILLNDIHHYHYTTTKSTQGASLDPTRSVISRMMGNFHQVVASSQSSGSVLSFCERIPTSCAKYLQEVERSLCENIQVFLTIHLVELAVRVHDKHLHISNRRSISFLQASFNDNFVKNTKKLW</sequence>
<dbReference type="EMBL" id="KV442020">
    <property type="protein sequence ID" value="OAQ33780.1"/>
    <property type="molecule type" value="Genomic_DNA"/>
</dbReference>
<evidence type="ECO:0000313" key="1">
    <source>
        <dbReference type="EMBL" id="OAQ33780.1"/>
    </source>
</evidence>
<keyword evidence="2" id="KW-1185">Reference proteome</keyword>
<protein>
    <submittedName>
        <fullName evidence="1">Uncharacterized protein</fullName>
    </submittedName>
</protein>
<dbReference type="AlphaFoldDB" id="A0A197K8G0"/>